<keyword evidence="3" id="KW-1185">Reference proteome</keyword>
<sequence>MDKKTKFFKNVILFQFVAVLLFGVLILLNFRDQKLLNIRGLHPYEFRYGCAVPLIIFIVCSLLALVAFFSKEKKETVDEIELQKIKRQKNFWKFAFYTNVFFVLAVAFMLWVVFKHDPFVIDQIKFFYFTIFLRSFLVIILSLIVACFLLVTGIYWKSNKAMAIVIMIITLFSIAVSFVYEIVFVTEFKDSSDIYITHKNENDDSGYAGQATEEDFEESYVEEDDSVASEESKLLSSWNSLITDWGGLEGKNDFFDVRFLIGRSLNDHIVQNDYYYLVEYIDKLRENPNALYSGFEDHKELLFNTISPKVYRMANFDKIVDGLLLTYEDLGGEDQKLNKLYNMMNVTAEIKPDLEMHYSNFEQNFSLATLQKLKNFTFTNGSQLFETDIIWFYSFWARRQHEGNKKEIATILNEIQKHYNQPILEE</sequence>
<dbReference type="RefSeq" id="WP_089051134.1">
    <property type="nucleotide sequence ID" value="NZ_FXTV01000010.1"/>
</dbReference>
<accession>A0A226GYY1</accession>
<dbReference type="Proteomes" id="UP000198345">
    <property type="component" value="Unassembled WGS sequence"/>
</dbReference>
<feature type="transmembrane region" description="Helical" evidence="1">
    <location>
        <begin position="51"/>
        <end position="70"/>
    </location>
</feature>
<keyword evidence="1" id="KW-0812">Transmembrane</keyword>
<feature type="transmembrane region" description="Helical" evidence="1">
    <location>
        <begin position="12"/>
        <end position="31"/>
    </location>
</feature>
<organism evidence="2 3">
    <name type="scientific">Flavobacterium hercynium</name>
    <dbReference type="NCBI Taxonomy" id="387094"/>
    <lineage>
        <taxon>Bacteria</taxon>
        <taxon>Pseudomonadati</taxon>
        <taxon>Bacteroidota</taxon>
        <taxon>Flavobacteriia</taxon>
        <taxon>Flavobacteriales</taxon>
        <taxon>Flavobacteriaceae</taxon>
        <taxon>Flavobacterium</taxon>
    </lineage>
</organism>
<evidence type="ECO:0000313" key="2">
    <source>
        <dbReference type="EMBL" id="OXA86778.1"/>
    </source>
</evidence>
<reference evidence="2 3" key="1">
    <citation type="submission" date="2016-11" db="EMBL/GenBank/DDBJ databases">
        <title>Whole genomes of Flavobacteriaceae.</title>
        <authorList>
            <person name="Stine C."/>
            <person name="Li C."/>
            <person name="Tadesse D."/>
        </authorList>
    </citation>
    <scope>NUCLEOTIDE SEQUENCE [LARGE SCALE GENOMIC DNA]</scope>
    <source>
        <strain evidence="2 3">DSM 18292</strain>
    </source>
</reference>
<evidence type="ECO:0000313" key="3">
    <source>
        <dbReference type="Proteomes" id="UP000198345"/>
    </source>
</evidence>
<proteinExistence type="predicted"/>
<gene>
    <name evidence="2" type="ORF">B0A66_17410</name>
</gene>
<dbReference type="OrthoDB" id="673018at2"/>
<feature type="transmembrane region" description="Helical" evidence="1">
    <location>
        <begin position="91"/>
        <end position="114"/>
    </location>
</feature>
<dbReference type="EMBL" id="MUGW01000039">
    <property type="protein sequence ID" value="OXA86778.1"/>
    <property type="molecule type" value="Genomic_DNA"/>
</dbReference>
<keyword evidence="1" id="KW-0472">Membrane</keyword>
<feature type="transmembrane region" description="Helical" evidence="1">
    <location>
        <begin position="163"/>
        <end position="185"/>
    </location>
</feature>
<comment type="caution">
    <text evidence="2">The sequence shown here is derived from an EMBL/GenBank/DDBJ whole genome shotgun (WGS) entry which is preliminary data.</text>
</comment>
<feature type="transmembrane region" description="Helical" evidence="1">
    <location>
        <begin position="126"/>
        <end position="151"/>
    </location>
</feature>
<name>A0A226GYY1_9FLAO</name>
<protein>
    <submittedName>
        <fullName evidence="2">Uncharacterized protein</fullName>
    </submittedName>
</protein>
<dbReference type="AlphaFoldDB" id="A0A226GYY1"/>
<keyword evidence="1" id="KW-1133">Transmembrane helix</keyword>
<evidence type="ECO:0000256" key="1">
    <source>
        <dbReference type="SAM" id="Phobius"/>
    </source>
</evidence>